<dbReference type="AlphaFoldDB" id="A0A0A8Y9D8"/>
<protein>
    <submittedName>
        <fullName evidence="1">Uncharacterized protein</fullName>
    </submittedName>
</protein>
<organism evidence="1">
    <name type="scientific">Arundo donax</name>
    <name type="common">Giant reed</name>
    <name type="synonym">Donax arundinaceus</name>
    <dbReference type="NCBI Taxonomy" id="35708"/>
    <lineage>
        <taxon>Eukaryota</taxon>
        <taxon>Viridiplantae</taxon>
        <taxon>Streptophyta</taxon>
        <taxon>Embryophyta</taxon>
        <taxon>Tracheophyta</taxon>
        <taxon>Spermatophyta</taxon>
        <taxon>Magnoliopsida</taxon>
        <taxon>Liliopsida</taxon>
        <taxon>Poales</taxon>
        <taxon>Poaceae</taxon>
        <taxon>PACMAD clade</taxon>
        <taxon>Arundinoideae</taxon>
        <taxon>Arundineae</taxon>
        <taxon>Arundo</taxon>
    </lineage>
</organism>
<name>A0A0A8Y9D8_ARUDO</name>
<evidence type="ECO:0000313" key="1">
    <source>
        <dbReference type="EMBL" id="JAD21920.1"/>
    </source>
</evidence>
<proteinExistence type="predicted"/>
<reference evidence="1" key="2">
    <citation type="journal article" date="2015" name="Data Brief">
        <title>Shoot transcriptome of the giant reed, Arundo donax.</title>
        <authorList>
            <person name="Barrero R.A."/>
            <person name="Guerrero F.D."/>
            <person name="Moolhuijzen P."/>
            <person name="Goolsby J.A."/>
            <person name="Tidwell J."/>
            <person name="Bellgard S.E."/>
            <person name="Bellgard M.I."/>
        </authorList>
    </citation>
    <scope>NUCLEOTIDE SEQUENCE</scope>
    <source>
        <tissue evidence="1">Shoot tissue taken approximately 20 cm above the soil surface</tissue>
    </source>
</reference>
<dbReference type="EMBL" id="GBRH01275975">
    <property type="protein sequence ID" value="JAD21920.1"/>
    <property type="molecule type" value="Transcribed_RNA"/>
</dbReference>
<accession>A0A0A8Y9D8</accession>
<reference evidence="1" key="1">
    <citation type="submission" date="2014-09" db="EMBL/GenBank/DDBJ databases">
        <authorList>
            <person name="Magalhaes I.L.F."/>
            <person name="Oliveira U."/>
            <person name="Santos F.R."/>
            <person name="Vidigal T.H.D.A."/>
            <person name="Brescovit A.D."/>
            <person name="Santos A.J."/>
        </authorList>
    </citation>
    <scope>NUCLEOTIDE SEQUENCE</scope>
    <source>
        <tissue evidence="1">Shoot tissue taken approximately 20 cm above the soil surface</tissue>
    </source>
</reference>
<sequence length="44" mass="4587">MVSTASLAEISLFVESGIGKLGLVDSHLCLIIDDLASCSSKYLS</sequence>